<dbReference type="SMART" id="SM00355">
    <property type="entry name" value="ZnF_C2H2"/>
    <property type="match status" value="9"/>
</dbReference>
<feature type="domain" description="C2H2-type" evidence="7">
    <location>
        <begin position="350"/>
        <end position="378"/>
    </location>
</feature>
<dbReference type="RefSeq" id="XP_011214813.2">
    <property type="nucleotide sequence ID" value="XM_011216511.4"/>
</dbReference>
<feature type="domain" description="C2H2-type" evidence="7">
    <location>
        <begin position="322"/>
        <end position="349"/>
    </location>
</feature>
<evidence type="ECO:0000313" key="10">
    <source>
        <dbReference type="RefSeq" id="XP_011214813.2"/>
    </source>
</evidence>
<dbReference type="PROSITE" id="PS00028">
    <property type="entry name" value="ZINC_FINGER_C2H2_1"/>
    <property type="match status" value="7"/>
</dbReference>
<feature type="binding site" evidence="6">
    <location>
        <position position="5"/>
    </location>
    <ligand>
        <name>Zn(2+)</name>
        <dbReference type="ChEBI" id="CHEBI:29105"/>
    </ligand>
</feature>
<accession>A0A6I9VPQ8</accession>
<dbReference type="Pfam" id="PF07776">
    <property type="entry name" value="zf-AD"/>
    <property type="match status" value="1"/>
</dbReference>
<evidence type="ECO:0000256" key="2">
    <source>
        <dbReference type="ARBA" id="ARBA00022737"/>
    </source>
</evidence>
<dbReference type="Pfam" id="PF13912">
    <property type="entry name" value="zf-C2H2_6"/>
    <property type="match status" value="1"/>
</dbReference>
<keyword evidence="2" id="KW-0677">Repeat</keyword>
<name>A0A6I9VPQ8_BACDO</name>
<gene>
    <name evidence="10" type="primary">LOC105234223</name>
</gene>
<dbReference type="InterPro" id="IPR036236">
    <property type="entry name" value="Znf_C2H2_sf"/>
</dbReference>
<dbReference type="OrthoDB" id="3437960at2759"/>
<dbReference type="PANTHER" id="PTHR24379:SF127">
    <property type="entry name" value="BLOODY FINGERS-RELATED"/>
    <property type="match status" value="1"/>
</dbReference>
<evidence type="ECO:0000256" key="5">
    <source>
        <dbReference type="PROSITE-ProRule" id="PRU00042"/>
    </source>
</evidence>
<dbReference type="InterPro" id="IPR013087">
    <property type="entry name" value="Znf_C2H2_type"/>
</dbReference>
<dbReference type="GO" id="GO:0008270">
    <property type="term" value="F:zinc ion binding"/>
    <property type="evidence" value="ECO:0007669"/>
    <property type="project" value="UniProtKB-UniRule"/>
</dbReference>
<evidence type="ECO:0000256" key="1">
    <source>
        <dbReference type="ARBA" id="ARBA00022723"/>
    </source>
</evidence>
<dbReference type="GeneID" id="105234223"/>
<evidence type="ECO:0000259" key="7">
    <source>
        <dbReference type="PROSITE" id="PS50157"/>
    </source>
</evidence>
<feature type="binding site" evidence="6">
    <location>
        <position position="53"/>
    </location>
    <ligand>
        <name>Zn(2+)</name>
        <dbReference type="ChEBI" id="CHEBI:29105"/>
    </ligand>
</feature>
<feature type="domain" description="ZAD" evidence="8">
    <location>
        <begin position="3"/>
        <end position="80"/>
    </location>
</feature>
<feature type="domain" description="C2H2-type" evidence="7">
    <location>
        <begin position="465"/>
        <end position="492"/>
    </location>
</feature>
<dbReference type="Pfam" id="PF00096">
    <property type="entry name" value="zf-C2H2"/>
    <property type="match status" value="4"/>
</dbReference>
<dbReference type="InterPro" id="IPR012934">
    <property type="entry name" value="Znf_AD"/>
</dbReference>
<dbReference type="GO" id="GO:0005634">
    <property type="term" value="C:nucleus"/>
    <property type="evidence" value="ECO:0007669"/>
    <property type="project" value="UniProtKB-SubCell"/>
</dbReference>
<evidence type="ECO:0000313" key="9">
    <source>
        <dbReference type="Proteomes" id="UP001652620"/>
    </source>
</evidence>
<feature type="domain" description="C2H2-type" evidence="7">
    <location>
        <begin position="379"/>
        <end position="403"/>
    </location>
</feature>
<keyword evidence="3 5" id="KW-0863">Zinc-finger</keyword>
<dbReference type="AlphaFoldDB" id="A0A6I9VPQ8"/>
<dbReference type="GO" id="GO:0000981">
    <property type="term" value="F:DNA-binding transcription factor activity, RNA polymerase II-specific"/>
    <property type="evidence" value="ECO:0007669"/>
    <property type="project" value="TreeGrafter"/>
</dbReference>
<reference evidence="10" key="1">
    <citation type="submission" date="2025-08" db="UniProtKB">
        <authorList>
            <consortium name="RefSeq"/>
        </authorList>
    </citation>
    <scope>IDENTIFICATION</scope>
    <source>
        <tissue evidence="10">Adult</tissue>
    </source>
</reference>
<dbReference type="PANTHER" id="PTHR24379">
    <property type="entry name" value="KRAB AND ZINC FINGER DOMAIN-CONTAINING"/>
    <property type="match status" value="1"/>
</dbReference>
<keyword evidence="1 6" id="KW-0479">Metal-binding</keyword>
<dbReference type="GO" id="GO:0000977">
    <property type="term" value="F:RNA polymerase II transcription regulatory region sequence-specific DNA binding"/>
    <property type="evidence" value="ECO:0007669"/>
    <property type="project" value="TreeGrafter"/>
</dbReference>
<dbReference type="PROSITE" id="PS50157">
    <property type="entry name" value="ZINC_FINGER_C2H2_2"/>
    <property type="match status" value="6"/>
</dbReference>
<evidence type="ECO:0000256" key="3">
    <source>
        <dbReference type="ARBA" id="ARBA00022771"/>
    </source>
</evidence>
<keyword evidence="9" id="KW-1185">Reference proteome</keyword>
<dbReference type="SUPFAM" id="SSF57716">
    <property type="entry name" value="Glucocorticoid receptor-like (DNA-binding domain)"/>
    <property type="match status" value="1"/>
</dbReference>
<evidence type="ECO:0000256" key="4">
    <source>
        <dbReference type="ARBA" id="ARBA00022833"/>
    </source>
</evidence>
<feature type="domain" description="C2H2-type" evidence="7">
    <location>
        <begin position="493"/>
        <end position="521"/>
    </location>
</feature>
<dbReference type="PROSITE" id="PS51915">
    <property type="entry name" value="ZAD"/>
    <property type="match status" value="1"/>
</dbReference>
<dbReference type="Gene3D" id="3.40.1800.20">
    <property type="match status" value="1"/>
</dbReference>
<feature type="domain" description="C2H2-type" evidence="7">
    <location>
        <begin position="289"/>
        <end position="317"/>
    </location>
</feature>
<dbReference type="KEGG" id="bdr:105234223"/>
<sequence length="541" mass="62865">MGMICRLCLRNLAQENAIYLFESPHTESKLIKLITKYFHLEVAQDDPISTSLCEDCGDHLEEFHKFWIFVDLKQSSLGSEFLDVKCNKVEDVTPVLIDVTGENIDNQEEILLDLKDISVSHETYSNIFDLATTSENINIKPDIKFDLDEECGNVVAEDDWRNDNESIEDDVPLINLKEKIETISKHTKNNVKSYARVKNIKRKFKNVDFRPVKNVLRKEASKLNNEIIGNFMLLNCDICGLCVETYNDLRLHFTQIHKSTAFVKCCGKTFQKPSLLAEHVQWHTNPSKFKCEDCGKQLKSSKCLASHIKIIHSKKEVNHETVCCHICSKVFRGQKCLDNHIRKHEDNRVYNCEICTKSFATPQRLRKHKEAIHEDLHRHICDVCGKAFKFKPSFERHVLEHQGIIEPPVQCDICGEWSKNKHVHRLHQFKHNNTDADCKYCGRKCRSRTALRGHINYMHKKKYDLQCSFCDKTFKESRNLEEHMATHTGAQLYSCPHCSKECRSKSNMYVHIKRMHANEWIQSKMARSNDPNLKATQNNVS</sequence>
<dbReference type="Gene3D" id="3.30.160.60">
    <property type="entry name" value="Classic Zinc Finger"/>
    <property type="match status" value="6"/>
</dbReference>
<dbReference type="Proteomes" id="UP001652620">
    <property type="component" value="Chromosome 4"/>
</dbReference>
<dbReference type="FunCoup" id="A0A6I9VPQ8">
    <property type="interactions" value="1447"/>
</dbReference>
<feature type="binding site" evidence="6">
    <location>
        <position position="56"/>
    </location>
    <ligand>
        <name>Zn(2+)</name>
        <dbReference type="ChEBI" id="CHEBI:29105"/>
    </ligand>
</feature>
<keyword evidence="4 6" id="KW-0862">Zinc</keyword>
<evidence type="ECO:0000259" key="8">
    <source>
        <dbReference type="PROSITE" id="PS51915"/>
    </source>
</evidence>
<organism evidence="9 10">
    <name type="scientific">Bactrocera dorsalis</name>
    <name type="common">Oriental fruit fly</name>
    <name type="synonym">Dacus dorsalis</name>
    <dbReference type="NCBI Taxonomy" id="27457"/>
    <lineage>
        <taxon>Eukaryota</taxon>
        <taxon>Metazoa</taxon>
        <taxon>Ecdysozoa</taxon>
        <taxon>Arthropoda</taxon>
        <taxon>Hexapoda</taxon>
        <taxon>Insecta</taxon>
        <taxon>Pterygota</taxon>
        <taxon>Neoptera</taxon>
        <taxon>Endopterygota</taxon>
        <taxon>Diptera</taxon>
        <taxon>Brachycera</taxon>
        <taxon>Muscomorpha</taxon>
        <taxon>Tephritoidea</taxon>
        <taxon>Tephritidae</taxon>
        <taxon>Bactrocera</taxon>
        <taxon>Bactrocera</taxon>
    </lineage>
</organism>
<protein>
    <submittedName>
        <fullName evidence="10">Transcription factor grauzone</fullName>
    </submittedName>
</protein>
<feature type="binding site" evidence="6">
    <location>
        <position position="8"/>
    </location>
    <ligand>
        <name>Zn(2+)</name>
        <dbReference type="ChEBI" id="CHEBI:29105"/>
    </ligand>
</feature>
<dbReference type="InParanoid" id="A0A6I9VPQ8"/>
<proteinExistence type="predicted"/>
<dbReference type="SUPFAM" id="SSF57667">
    <property type="entry name" value="beta-beta-alpha zinc fingers"/>
    <property type="match status" value="4"/>
</dbReference>
<evidence type="ECO:0000256" key="6">
    <source>
        <dbReference type="PROSITE-ProRule" id="PRU01263"/>
    </source>
</evidence>